<evidence type="ECO:0000256" key="1">
    <source>
        <dbReference type="SAM" id="Phobius"/>
    </source>
</evidence>
<feature type="transmembrane region" description="Helical" evidence="1">
    <location>
        <begin position="14"/>
        <end position="34"/>
    </location>
</feature>
<evidence type="ECO:0000313" key="2">
    <source>
        <dbReference type="EMBL" id="WGW10815.1"/>
    </source>
</evidence>
<accession>A0ABY8QPD6</accession>
<keyword evidence="3" id="KW-1185">Reference proteome</keyword>
<gene>
    <name evidence="2" type="ORF">LWF01_11885</name>
</gene>
<keyword evidence="1" id="KW-0472">Membrane</keyword>
<organism evidence="2 3">
    <name type="scientific">Saxibacter everestensis</name>
    <dbReference type="NCBI Taxonomy" id="2909229"/>
    <lineage>
        <taxon>Bacteria</taxon>
        <taxon>Bacillati</taxon>
        <taxon>Actinomycetota</taxon>
        <taxon>Actinomycetes</taxon>
        <taxon>Micrococcales</taxon>
        <taxon>Brevibacteriaceae</taxon>
        <taxon>Saxibacter</taxon>
    </lineage>
</organism>
<keyword evidence="1" id="KW-0812">Transmembrane</keyword>
<proteinExistence type="predicted"/>
<dbReference type="Proteomes" id="UP001209083">
    <property type="component" value="Chromosome"/>
</dbReference>
<dbReference type="EMBL" id="CP090958">
    <property type="protein sequence ID" value="WGW10815.1"/>
    <property type="molecule type" value="Genomic_DNA"/>
</dbReference>
<protein>
    <recommendedName>
        <fullName evidence="4">DUF4381 domain-containing protein</fullName>
    </recommendedName>
</protein>
<reference evidence="2 3" key="1">
    <citation type="submission" date="2023-05" db="EMBL/GenBank/DDBJ databases">
        <title>Lithophilousrod everest ZFBP1038 complete genpme.</title>
        <authorList>
            <person name="Tian M."/>
        </authorList>
    </citation>
    <scope>NUCLEOTIDE SEQUENCE [LARGE SCALE GENOMIC DNA]</scope>
    <source>
        <strain evidence="2 3">ZFBP1038</strain>
    </source>
</reference>
<dbReference type="RefSeq" id="WP_349637598.1">
    <property type="nucleotide sequence ID" value="NZ_CP090958.1"/>
</dbReference>
<evidence type="ECO:0008006" key="4">
    <source>
        <dbReference type="Google" id="ProtNLM"/>
    </source>
</evidence>
<evidence type="ECO:0000313" key="3">
    <source>
        <dbReference type="Proteomes" id="UP001209083"/>
    </source>
</evidence>
<name>A0ABY8QPD6_9MICO</name>
<sequence>MSSDSSLIPPVGYLGHWFIAGLALFALICLWYALVGFMTRKRKPALTVAKQPISLDALKAHYLGRIDDIGERGRHGQLPPKACAQQLSVLVREFAQAASGIEAPMMTLEELRAGGQNRLGDAVEHFYPDEFASSTRTRPDSDPTVAQARELVLAWA</sequence>
<keyword evidence="1" id="KW-1133">Transmembrane helix</keyword>